<dbReference type="InterPro" id="IPR028971">
    <property type="entry name" value="NAD-GDH_cat"/>
</dbReference>
<dbReference type="InterPro" id="IPR048381">
    <property type="entry name" value="GDH_C"/>
</dbReference>
<dbReference type="InterPro" id="IPR007780">
    <property type="entry name" value="NAD_Glu_DH_bac"/>
</dbReference>
<dbReference type="OrthoDB" id="9758052at2"/>
<feature type="domain" description="NAD-glutamate dehydrogenase ACT2" evidence="5">
    <location>
        <begin position="390"/>
        <end position="477"/>
    </location>
</feature>
<dbReference type="SUPFAM" id="SSF51735">
    <property type="entry name" value="NAD(P)-binding Rossmann-fold domains"/>
    <property type="match status" value="1"/>
</dbReference>
<dbReference type="Pfam" id="PF21077">
    <property type="entry name" value="GDH_ACT3"/>
    <property type="match status" value="1"/>
</dbReference>
<comment type="caution">
    <text evidence="7">The sequence shown here is derived from an EMBL/GenBank/DDBJ whole genome shotgun (WGS) entry which is preliminary data.</text>
</comment>
<dbReference type="InterPro" id="IPR024727">
    <property type="entry name" value="NAD_Glu_DH_N_ACT1"/>
</dbReference>
<name>A0A369W5P4_9HYPH</name>
<keyword evidence="1" id="KW-0560">Oxidoreductase</keyword>
<evidence type="ECO:0000259" key="6">
    <source>
        <dbReference type="Pfam" id="PF21077"/>
    </source>
</evidence>
<dbReference type="InterPro" id="IPR049056">
    <property type="entry name" value="NAD_Glu_DH_HM3"/>
</dbReference>
<dbReference type="Gene3D" id="3.40.50.720">
    <property type="entry name" value="NAD(P)-binding Rossmann-like Domain"/>
    <property type="match status" value="1"/>
</dbReference>
<keyword evidence="8" id="KW-1185">Reference proteome</keyword>
<dbReference type="Pfam" id="PF21075">
    <property type="entry name" value="GDH_ACT1"/>
    <property type="match status" value="1"/>
</dbReference>
<dbReference type="Pfam" id="PF05088">
    <property type="entry name" value="Bac_GDH_CD"/>
    <property type="match status" value="1"/>
</dbReference>
<dbReference type="PIRSF" id="PIRSF036761">
    <property type="entry name" value="GDH_Mll4104"/>
    <property type="match status" value="1"/>
</dbReference>
<dbReference type="InterPro" id="IPR049059">
    <property type="entry name" value="NAD_Glu_DH_HM1"/>
</dbReference>
<dbReference type="PANTHER" id="PTHR43403:SF1">
    <property type="entry name" value="NAD-SPECIFIC GLUTAMATE DEHYDROGENASE"/>
    <property type="match status" value="1"/>
</dbReference>
<evidence type="ECO:0000259" key="2">
    <source>
        <dbReference type="Pfam" id="PF05088"/>
    </source>
</evidence>
<dbReference type="Proteomes" id="UP000253759">
    <property type="component" value="Unassembled WGS sequence"/>
</dbReference>
<dbReference type="Pfam" id="PF21078">
    <property type="entry name" value="GDH_HM3"/>
    <property type="match status" value="1"/>
</dbReference>
<proteinExistence type="predicted"/>
<reference evidence="8" key="1">
    <citation type="submission" date="2018-07" db="EMBL/GenBank/DDBJ databases">
        <authorList>
            <person name="Liu B.-T."/>
            <person name="Du Z."/>
        </authorList>
    </citation>
    <scope>NUCLEOTIDE SEQUENCE [LARGE SCALE GENOMIC DNA]</scope>
    <source>
        <strain evidence="8">XYN52</strain>
    </source>
</reference>
<accession>A0A369W5P4</accession>
<sequence>MPERWADRIAALEPERPGLARFIAKAIAATDEQDLALYPPARLEPLLERSFSRIGERKPGRADIHIWRPEDPALAERTIIDIYSADTPFIVDSALAAIRSTGAVIQFMTHPVVAVDTTTTPWTVLAEPGPQTRNESVLQVHIDTPADPGAAEAIAGELDRTMAQVRAAVLDWRDMLERLRGAVIAYRDHPPQMREPALAEAIHFLAWLADHNFTFLGMREYRLEGAGETRSLAPVEGSGLGILRDPDYLYLRQGEAYVHTTAQHLEFLATDEPLMVTKANRRALVHRRVHMDYVGVKTFDTSGRITGELRIVGLFTSAALATPHAEVPLVRRKIADAMRRSRLDPHSHAGKALMNALDSYPREELFQITEAQLFEFASVISTLADRPRVRVLPRIDRFDNFVSVLVYLPRDRFDSTVRARIGQHLAARYEGHVSAFTPDFPEGDLARVHFIIGRTGGPTPQPSREALEAEIGEIARTFADRLRSAAHGSAAVAEYSEAFDAGYQADHSHADALEDIAIFRTLGPDTPLAVRLAAGREGPDSLSLSVYNRADAIPLSARVPTLENFGFSVIEERTYQIRPAGREVRYLHDMTLRSRAGAVPDLAESAYRLEAAMIAVSTGAVENDGYNKLTLLAGLGHEDVVILRALGHYLRQIGIAYSQTYIWTALAHQPALARALVALFHTLHDPALTGDREAKAAALHQTITAGLDAIASIDEDRIIRRLLNLIEASLRTNLYQRVDGAARPALAIKFDPHRIDGLPEPRLYREIFVYSPRVEGVHMRGGAIARGGLRWSDRPEDFRTEILGLVKAQMVKNAVIVPIGAKGGFVPRQMPPDPDRDTFMAEGTACYKIFIGALLDVTDNLLGDTVLPPEMVFRRDADDPYLVVAADKGTASFSDTANAISTARDFWLGDAFASGGSAGYDHKKMAITARGGWEAVKRHFREMDIDIQTQGFTVAGVGDMSGDVFGNGMLLSKTIRLVAAFDHRDIFIDPDPDSERAYRERQRLFDLPRSSWADYDAALISEGGGVFSRQTKSIPLSPQMQTLLGLATPTAGPGEIISAILRAEVDLLWFGGIGTYIRASDEADAEVGDKANDAIRVAGRDVRARVVGEGANLGVTQRGRIEYALGGGRINTDAIDNSAGVNSSDLEVNIKIALSDMVRSGALDMEARSAFLAEMTDEVAALCLRNNYLQPLALSLIERRGMAEFPDLVDLMAELEATGELNRAIEYLPDDAVLAERAAAGTGLTRPELAVLLAYAKNTLYTELLASPTPDDPYLARELYRYFPATLERRYPETIETHRLRREVIATVLANAMINRGGPAFVSKLVAMTAAEPGAVAFAYALARDSFELPGLHAAIDALDNRVPGDLQLTLYAEAQALQVSQALWFLRNEDFTEGLSDLVERYREGIAAIRVALPDLVSPFLAESIATREKQFEEGGTPPDLARRIAALSVLSLAPDAVLVAYKCDVDVLDAATAMFKVIEMFRIGQLTEQGAMLTAADRFDRMALDRAMANLLRALRDLSSDILSAGDGPVADRIAAWKAPRRSAIARLGDTVADLTEGELTLSRLSVAAGLLSDLVRS</sequence>
<organism evidence="7 8">
    <name type="scientific">Pelagibacterium lacus</name>
    <dbReference type="NCBI Taxonomy" id="2282655"/>
    <lineage>
        <taxon>Bacteria</taxon>
        <taxon>Pseudomonadati</taxon>
        <taxon>Pseudomonadota</taxon>
        <taxon>Alphaproteobacteria</taxon>
        <taxon>Hyphomicrobiales</taxon>
        <taxon>Devosiaceae</taxon>
        <taxon>Pelagibacterium</taxon>
    </lineage>
</organism>
<evidence type="ECO:0000259" key="4">
    <source>
        <dbReference type="Pfam" id="PF21075"/>
    </source>
</evidence>
<dbReference type="Pfam" id="PF21073">
    <property type="entry name" value="GDH_HM1"/>
    <property type="match status" value="1"/>
</dbReference>
<dbReference type="GO" id="GO:0004069">
    <property type="term" value="F:L-aspartate:2-oxoglutarate aminotransferase activity"/>
    <property type="evidence" value="ECO:0007669"/>
    <property type="project" value="InterPro"/>
</dbReference>
<evidence type="ECO:0000259" key="5">
    <source>
        <dbReference type="Pfam" id="PF21076"/>
    </source>
</evidence>
<dbReference type="InterPro" id="IPR049064">
    <property type="entry name" value="NAD_Glu_DH_ACT3"/>
</dbReference>
<feature type="domain" description="NAD-glutamate dehydrogenase catalytic" evidence="2">
    <location>
        <begin position="703"/>
        <end position="1196"/>
    </location>
</feature>
<feature type="domain" description="NAD-glutamate dehydrogenase ACT3" evidence="6">
    <location>
        <begin position="535"/>
        <end position="602"/>
    </location>
</feature>
<dbReference type="EMBL" id="QQNH01000005">
    <property type="protein sequence ID" value="RDE09663.1"/>
    <property type="molecule type" value="Genomic_DNA"/>
</dbReference>
<dbReference type="GO" id="GO:0004352">
    <property type="term" value="F:glutamate dehydrogenase (NAD+) activity"/>
    <property type="evidence" value="ECO:0007669"/>
    <property type="project" value="InterPro"/>
</dbReference>
<evidence type="ECO:0000256" key="1">
    <source>
        <dbReference type="ARBA" id="ARBA00023002"/>
    </source>
</evidence>
<feature type="domain" description="NAD-glutamate dehydrogenase N-terminal ACT1" evidence="4">
    <location>
        <begin position="22"/>
        <end position="158"/>
    </location>
</feature>
<dbReference type="GO" id="GO:0006538">
    <property type="term" value="P:L-glutamate catabolic process"/>
    <property type="evidence" value="ECO:0007669"/>
    <property type="project" value="InterPro"/>
</dbReference>
<gene>
    <name evidence="7" type="ORF">DVH29_05770</name>
</gene>
<dbReference type="RefSeq" id="WP_114645209.1">
    <property type="nucleotide sequence ID" value="NZ_QQNH01000005.1"/>
</dbReference>
<evidence type="ECO:0000313" key="8">
    <source>
        <dbReference type="Proteomes" id="UP000253759"/>
    </source>
</evidence>
<dbReference type="InterPro" id="IPR036291">
    <property type="entry name" value="NAD(P)-bd_dom_sf"/>
</dbReference>
<feature type="domain" description="NAD-specific glutamate dehydrogenase C-terminal" evidence="3">
    <location>
        <begin position="1241"/>
        <end position="1575"/>
    </location>
</feature>
<dbReference type="Pfam" id="PF21076">
    <property type="entry name" value="GDH_ACT2"/>
    <property type="match status" value="1"/>
</dbReference>
<dbReference type="InterPro" id="IPR049062">
    <property type="entry name" value="NAD_Glu_DH_ACT2"/>
</dbReference>
<dbReference type="InterPro" id="IPR046346">
    <property type="entry name" value="Aminoacid_DH-like_N_sf"/>
</dbReference>
<evidence type="ECO:0000313" key="7">
    <source>
        <dbReference type="EMBL" id="RDE09663.1"/>
    </source>
</evidence>
<protein>
    <submittedName>
        <fullName evidence="7">NAD-glutamate dehydrogenase</fullName>
    </submittedName>
</protein>
<dbReference type="SUPFAM" id="SSF53223">
    <property type="entry name" value="Aminoacid dehydrogenase-like, N-terminal domain"/>
    <property type="match status" value="1"/>
</dbReference>
<dbReference type="Pfam" id="PF21074">
    <property type="entry name" value="GDH_C"/>
    <property type="match status" value="1"/>
</dbReference>
<dbReference type="PANTHER" id="PTHR43403">
    <property type="entry name" value="NAD-SPECIFIC GLUTAMATE DEHYDROGENASE"/>
    <property type="match status" value="1"/>
</dbReference>
<evidence type="ECO:0000259" key="3">
    <source>
        <dbReference type="Pfam" id="PF21074"/>
    </source>
</evidence>